<evidence type="ECO:0000259" key="1">
    <source>
        <dbReference type="Pfam" id="PF14343"/>
    </source>
</evidence>
<evidence type="ECO:0000313" key="2">
    <source>
        <dbReference type="EMBL" id="ADL67701.1"/>
    </source>
</evidence>
<evidence type="ECO:0000313" key="3">
    <source>
        <dbReference type="Proteomes" id="UP000001626"/>
    </source>
</evidence>
<keyword evidence="3" id="KW-1185">Reference proteome</keyword>
<dbReference type="AlphaFoldDB" id="D9TNF8"/>
<accession>D9TNF8</accession>
<name>D9TNF8_THETC</name>
<protein>
    <submittedName>
        <fullName evidence="2">S-layer-like protein domain-containing protein</fullName>
    </submittedName>
</protein>
<dbReference type="Pfam" id="PF14343">
    <property type="entry name" value="PrcB_C"/>
    <property type="match status" value="1"/>
</dbReference>
<dbReference type="eggNOG" id="COG1352">
    <property type="taxonomic scope" value="Bacteria"/>
</dbReference>
<dbReference type="KEGG" id="ttm:Tthe_0113"/>
<gene>
    <name evidence="2" type="ordered locus">Tthe_0113</name>
</gene>
<dbReference type="Proteomes" id="UP000001626">
    <property type="component" value="Chromosome"/>
</dbReference>
<organism evidence="2 3">
    <name type="scientific">Thermoanaerobacterium thermosaccharolyticum (strain ATCC 7956 / DSM 571 / NCIMB 9385 / NCA 3814 / NCTC 13789 / WDCM 00135 / 2032)</name>
    <name type="common">Clostridium thermosaccharolyticum</name>
    <dbReference type="NCBI Taxonomy" id="580327"/>
    <lineage>
        <taxon>Bacteria</taxon>
        <taxon>Bacillati</taxon>
        <taxon>Bacillota</taxon>
        <taxon>Clostridia</taxon>
        <taxon>Thermoanaerobacterales</taxon>
        <taxon>Thermoanaerobacteraceae</taxon>
        <taxon>Thermoanaerobacterium</taxon>
    </lineage>
</organism>
<dbReference type="STRING" id="580327.Tthe_0113"/>
<proteinExistence type="predicted"/>
<dbReference type="EMBL" id="CP002171">
    <property type="protein sequence ID" value="ADL67701.1"/>
    <property type="molecule type" value="Genomic_DNA"/>
</dbReference>
<reference evidence="2 3" key="1">
    <citation type="submission" date="2010-08" db="EMBL/GenBank/DDBJ databases">
        <title>Complete sequence of Thermoanaerobacterium thermosaccharolyticum DSM 571.</title>
        <authorList>
            <consortium name="US DOE Joint Genome Institute"/>
            <person name="Lucas S."/>
            <person name="Copeland A."/>
            <person name="Lapidus A."/>
            <person name="Cheng J.-F."/>
            <person name="Bruce D."/>
            <person name="Goodwin L."/>
            <person name="Pitluck S."/>
            <person name="Teshima H."/>
            <person name="Detter J.C."/>
            <person name="Han C."/>
            <person name="Tapia R."/>
            <person name="Land M."/>
            <person name="Hauser L."/>
            <person name="Chang Y.-J."/>
            <person name="Jeffries C."/>
            <person name="Kyrpides N."/>
            <person name="Ivanova N."/>
            <person name="Mikhailova N."/>
            <person name="Hemme C.L."/>
            <person name="Woyke T."/>
        </authorList>
    </citation>
    <scope>NUCLEOTIDE SEQUENCE [LARGE SCALE GENOMIC DNA]</scope>
    <source>
        <strain evidence="3">ATCC 7956 / DSM 571 / NCIMB 9385 / NCA 3814 / NCTC 13789 / WDCM 00135 / 2032</strain>
    </source>
</reference>
<sequence length="165" mass="19044">MIFYNDYFIIQTKNDIVRVILDDNNNNIIFIEIKDTNNEEVIHMVLTKATTLPQNVQDVLNKMMDRQDYSLVSSNGLYYIIATRGEMRTSGYSINIDDAKVIKDSDETTLEVNVSYVNPPRGSYVSQVLMYPYDVKSFTYDGKITKVIINTKVSRNITKVDYINL</sequence>
<dbReference type="InterPro" id="IPR025748">
    <property type="entry name" value="PrcB_C_dom"/>
</dbReference>
<feature type="domain" description="PrcB C-terminal" evidence="1">
    <location>
        <begin position="79"/>
        <end position="135"/>
    </location>
</feature>
<dbReference type="HOGENOM" id="CLU_1610007_0_0_9"/>